<evidence type="ECO:0000256" key="1">
    <source>
        <dbReference type="SAM" id="MobiDB-lite"/>
    </source>
</evidence>
<protein>
    <recommendedName>
        <fullName evidence="2">Protein NO VEIN C-terminal domain-containing protein</fullName>
    </recommendedName>
</protein>
<proteinExistence type="predicted"/>
<dbReference type="Pfam" id="PF13020">
    <property type="entry name" value="NOV_C"/>
    <property type="match status" value="1"/>
</dbReference>
<evidence type="ECO:0000313" key="4">
    <source>
        <dbReference type="Proteomes" id="UP001157938"/>
    </source>
</evidence>
<dbReference type="InterPro" id="IPR052957">
    <property type="entry name" value="Auxin_embryo_med"/>
</dbReference>
<name>A0ABN8C685_9STRA</name>
<feature type="domain" description="Protein NO VEIN C-terminal" evidence="2">
    <location>
        <begin position="198"/>
        <end position="288"/>
    </location>
</feature>
<comment type="caution">
    <text evidence="3">The sequence shown here is derived from an EMBL/GenBank/DDBJ whole genome shotgun (WGS) entry which is preliminary data.</text>
</comment>
<dbReference type="PANTHER" id="PTHR32387">
    <property type="entry name" value="WU:FJ29H11"/>
    <property type="match status" value="1"/>
</dbReference>
<keyword evidence="4" id="KW-1185">Reference proteome</keyword>
<evidence type="ECO:0000313" key="3">
    <source>
        <dbReference type="EMBL" id="CAH0489522.1"/>
    </source>
</evidence>
<dbReference type="InterPro" id="IPR024975">
    <property type="entry name" value="NOV_C"/>
</dbReference>
<evidence type="ECO:0000259" key="2">
    <source>
        <dbReference type="Pfam" id="PF13020"/>
    </source>
</evidence>
<dbReference type="PANTHER" id="PTHR32387:SF0">
    <property type="entry name" value="PROTEIN NO VEIN"/>
    <property type="match status" value="1"/>
</dbReference>
<sequence length="314" mass="34827">MQSVTGDEEVSALSVVLMELCRKLFGTQVASSVANLLYLSLLQPNSLLRDQWLVETQLLPPFPASEAGSLWVEQFTTSSTANNVNRKRTSKDFEDGEVAAEDGPTKKHYAPLQNDKTYNTSLPPFAPTNYGTAGNGESYDMQMQRPSYLPLPPANGSADRAPHYPPLPPSSSFGTGMQSLSLSNTMSKEEREAIGRWGEEYVYNQLKQQHADSASNLIVEWVNEKEESGLPYDLTLSSGNKVVEYIEVKSTRTTEKGVFEISMNELDQAAIHGSTYCIYRVFNAGNSALCRVIRMKNPVSLVRQRKIQLALVMQ</sequence>
<dbReference type="EMBL" id="CAKLBC010001107">
    <property type="protein sequence ID" value="CAH0489522.1"/>
    <property type="molecule type" value="Genomic_DNA"/>
</dbReference>
<organism evidence="3 4">
    <name type="scientific">Peronospora farinosa</name>
    <dbReference type="NCBI Taxonomy" id="134698"/>
    <lineage>
        <taxon>Eukaryota</taxon>
        <taxon>Sar</taxon>
        <taxon>Stramenopiles</taxon>
        <taxon>Oomycota</taxon>
        <taxon>Peronosporomycetes</taxon>
        <taxon>Peronosporales</taxon>
        <taxon>Peronosporaceae</taxon>
        <taxon>Peronospora</taxon>
    </lineage>
</organism>
<dbReference type="Proteomes" id="UP001157938">
    <property type="component" value="Unassembled WGS sequence"/>
</dbReference>
<accession>A0ABN8C685</accession>
<gene>
    <name evidence="3" type="ORF">PFR001_LOCUS4927</name>
</gene>
<reference evidence="3 4" key="1">
    <citation type="submission" date="2021-11" db="EMBL/GenBank/DDBJ databases">
        <authorList>
            <person name="Islam A."/>
            <person name="Islam S."/>
            <person name="Flora M.S."/>
            <person name="Rahman M."/>
            <person name="Ziaur R.M."/>
            <person name="Epstein J.H."/>
            <person name="Hassan M."/>
            <person name="Klassen M."/>
            <person name="Woodard K."/>
            <person name="Webb A."/>
            <person name="Webby R.J."/>
            <person name="El Zowalaty M.E."/>
        </authorList>
    </citation>
    <scope>NUCLEOTIDE SEQUENCE [LARGE SCALE GENOMIC DNA]</scope>
    <source>
        <strain evidence="3">Pf1</strain>
    </source>
</reference>
<feature type="region of interest" description="Disordered" evidence="1">
    <location>
        <begin position="82"/>
        <end position="137"/>
    </location>
</feature>